<sequence length="327" mass="38677">MNYMIFLQKVPNDGKISNECLQNLFNTFTYKNNILIYPHFGGIEETEEIEALSKEFLIFDSPFQEIIELIIKCISRFLFIKAYQNSESIKENYFKQEFKEYHERYCFWNKSYIKLKTLGKVSGGMVELIYHICSESIYALKIPYPDKIKNNEREIENYLNLRHPNIVQYYGYFESDQGKYLILEYVEGKTLDKYDLTKLNFIEKNEIICDIICAVKYIHSKNYICRDLSLNNIIITENIKAIIIDFDKVIKSEEFQNENEPMTNNFGKLSTAPEINKTYQSDIFSIGYIMHYILHGEPPEIQTNDENGNKSIITKNNFLYKECLDIV</sequence>
<dbReference type="PROSITE" id="PS50011">
    <property type="entry name" value="PROTEIN_KINASE_DOM"/>
    <property type="match status" value="1"/>
</dbReference>
<feature type="domain" description="Protein kinase" evidence="1">
    <location>
        <begin position="112"/>
        <end position="327"/>
    </location>
</feature>
<evidence type="ECO:0000259" key="1">
    <source>
        <dbReference type="PROSITE" id="PS50011"/>
    </source>
</evidence>
<evidence type="ECO:0000313" key="2">
    <source>
        <dbReference type="EMBL" id="KAK8857554.1"/>
    </source>
</evidence>
<accession>A0ABR2I505</accession>
<dbReference type="EMBL" id="JAPFFF010000020">
    <property type="protein sequence ID" value="KAK8857554.1"/>
    <property type="molecule type" value="Genomic_DNA"/>
</dbReference>
<dbReference type="InterPro" id="IPR011009">
    <property type="entry name" value="Kinase-like_dom_sf"/>
</dbReference>
<keyword evidence="2" id="KW-0808">Transferase</keyword>
<dbReference type="InterPro" id="IPR000719">
    <property type="entry name" value="Prot_kinase_dom"/>
</dbReference>
<reference evidence="2 3" key="1">
    <citation type="submission" date="2024-04" db="EMBL/GenBank/DDBJ databases">
        <title>Tritrichomonas musculus Genome.</title>
        <authorList>
            <person name="Alves-Ferreira E."/>
            <person name="Grigg M."/>
            <person name="Lorenzi H."/>
            <person name="Galac M."/>
        </authorList>
    </citation>
    <scope>NUCLEOTIDE SEQUENCE [LARGE SCALE GENOMIC DNA]</scope>
    <source>
        <strain evidence="2 3">EAF2021</strain>
    </source>
</reference>
<dbReference type="PANTHER" id="PTHR24347">
    <property type="entry name" value="SERINE/THREONINE-PROTEIN KINASE"/>
    <property type="match status" value="1"/>
</dbReference>
<dbReference type="SUPFAM" id="SSF56112">
    <property type="entry name" value="Protein kinase-like (PK-like)"/>
    <property type="match status" value="1"/>
</dbReference>
<dbReference type="GO" id="GO:0016301">
    <property type="term" value="F:kinase activity"/>
    <property type="evidence" value="ECO:0007669"/>
    <property type="project" value="UniProtKB-KW"/>
</dbReference>
<keyword evidence="2" id="KW-0418">Kinase</keyword>
<dbReference type="Gene3D" id="1.10.510.10">
    <property type="entry name" value="Transferase(Phosphotransferase) domain 1"/>
    <property type="match status" value="1"/>
</dbReference>
<gene>
    <name evidence="2" type="ORF">M9Y10_015959</name>
</gene>
<name>A0ABR2I505_9EUKA</name>
<comment type="caution">
    <text evidence="2">The sequence shown here is derived from an EMBL/GenBank/DDBJ whole genome shotgun (WGS) entry which is preliminary data.</text>
</comment>
<keyword evidence="3" id="KW-1185">Reference proteome</keyword>
<proteinExistence type="predicted"/>
<evidence type="ECO:0000313" key="3">
    <source>
        <dbReference type="Proteomes" id="UP001470230"/>
    </source>
</evidence>
<dbReference type="Proteomes" id="UP001470230">
    <property type="component" value="Unassembled WGS sequence"/>
</dbReference>
<dbReference type="Pfam" id="PF00069">
    <property type="entry name" value="Pkinase"/>
    <property type="match status" value="1"/>
</dbReference>
<protein>
    <submittedName>
        <fullName evidence="2">Cell cycle serine/threonine-protein kinase cdc5/MSD2</fullName>
    </submittedName>
</protein>
<organism evidence="2 3">
    <name type="scientific">Tritrichomonas musculus</name>
    <dbReference type="NCBI Taxonomy" id="1915356"/>
    <lineage>
        <taxon>Eukaryota</taxon>
        <taxon>Metamonada</taxon>
        <taxon>Parabasalia</taxon>
        <taxon>Tritrichomonadida</taxon>
        <taxon>Tritrichomonadidae</taxon>
        <taxon>Tritrichomonas</taxon>
    </lineage>
</organism>